<dbReference type="AlphaFoldDB" id="A0AA38H1G9"/>
<dbReference type="EMBL" id="JAKWFO010000016">
    <property type="protein sequence ID" value="KAI9631955.1"/>
    <property type="molecule type" value="Genomic_DNA"/>
</dbReference>
<evidence type="ECO:0000313" key="2">
    <source>
        <dbReference type="Proteomes" id="UP001164286"/>
    </source>
</evidence>
<proteinExistence type="predicted"/>
<organism evidence="1 2">
    <name type="scientific">Dioszegia hungarica</name>
    <dbReference type="NCBI Taxonomy" id="4972"/>
    <lineage>
        <taxon>Eukaryota</taxon>
        <taxon>Fungi</taxon>
        <taxon>Dikarya</taxon>
        <taxon>Basidiomycota</taxon>
        <taxon>Agaricomycotina</taxon>
        <taxon>Tremellomycetes</taxon>
        <taxon>Tremellales</taxon>
        <taxon>Bulleribasidiaceae</taxon>
        <taxon>Dioszegia</taxon>
    </lineage>
</organism>
<sequence length="212" mass="23610">MSASQPTTGQTNVSTAAADAGLTALKTRLKSKFVIACALNEEFDNEWKWRPVPKYTLSTLSPEWVSLDEKDVDLPLIAELYARLSTLWHSIRVDTSFYEGLTETWLKDQVDEEDAALEKWTAKVSTFLRKTCNENKHLEKLSVGAVSQKELKGALKKGWGADVEASRKIMARVQAAVTPYTLNGASIASNRFDKPASEYWPGVLKRALEDQA</sequence>
<accession>A0AA38H1G9</accession>
<keyword evidence="2" id="KW-1185">Reference proteome</keyword>
<dbReference type="Proteomes" id="UP001164286">
    <property type="component" value="Unassembled WGS sequence"/>
</dbReference>
<dbReference type="GeneID" id="77727375"/>
<reference evidence="1" key="1">
    <citation type="journal article" date="2022" name="G3 (Bethesda)">
        <title>High quality genome of the basidiomycete yeast Dioszegia hungarica PDD-24b-2 isolated from cloud water.</title>
        <authorList>
            <person name="Jarrige D."/>
            <person name="Haridas S."/>
            <person name="Bleykasten-Grosshans C."/>
            <person name="Joly M."/>
            <person name="Nadalig T."/>
            <person name="Sancelme M."/>
            <person name="Vuilleumier S."/>
            <person name="Grigoriev I.V."/>
            <person name="Amato P."/>
            <person name="Bringel F."/>
        </authorList>
    </citation>
    <scope>NUCLEOTIDE SEQUENCE</scope>
    <source>
        <strain evidence="1">PDD-24b-2</strain>
    </source>
</reference>
<protein>
    <submittedName>
        <fullName evidence="1">Uncharacterized protein</fullName>
    </submittedName>
</protein>
<evidence type="ECO:0000313" key="1">
    <source>
        <dbReference type="EMBL" id="KAI9631955.1"/>
    </source>
</evidence>
<name>A0AA38H1G9_9TREE</name>
<gene>
    <name evidence="1" type="ORF">MKK02DRAFT_30924</name>
</gene>
<dbReference type="RefSeq" id="XP_052941732.1">
    <property type="nucleotide sequence ID" value="XM_053088170.1"/>
</dbReference>
<comment type="caution">
    <text evidence="1">The sequence shown here is derived from an EMBL/GenBank/DDBJ whole genome shotgun (WGS) entry which is preliminary data.</text>
</comment>